<comment type="domain">
    <text evidence="7">The DHHC domain is required for palmitoyltransferase activity.</text>
</comment>
<dbReference type="EC" id="2.3.1.225" evidence="7"/>
<dbReference type="Proteomes" id="UP000241769">
    <property type="component" value="Unassembled WGS sequence"/>
</dbReference>
<keyword evidence="3 7" id="KW-0812">Transmembrane</keyword>
<evidence type="ECO:0000256" key="3">
    <source>
        <dbReference type="ARBA" id="ARBA00022692"/>
    </source>
</evidence>
<dbReference type="STRING" id="1890364.A0A2P6NHS9"/>
<dbReference type="Pfam" id="PF01529">
    <property type="entry name" value="DHHC"/>
    <property type="match status" value="1"/>
</dbReference>
<dbReference type="OrthoDB" id="9909019at2759"/>
<keyword evidence="5 7" id="KW-0472">Membrane</keyword>
<evidence type="ECO:0000259" key="9">
    <source>
        <dbReference type="Pfam" id="PF01529"/>
    </source>
</evidence>
<name>A0A2P6NHS9_9EUKA</name>
<dbReference type="EMBL" id="MDYQ01000081">
    <property type="protein sequence ID" value="PRP83515.1"/>
    <property type="molecule type" value="Genomic_DNA"/>
</dbReference>
<accession>A0A2P6NHS9</accession>
<evidence type="ECO:0000256" key="6">
    <source>
        <dbReference type="ARBA" id="ARBA00023315"/>
    </source>
</evidence>
<evidence type="ECO:0000256" key="1">
    <source>
        <dbReference type="ARBA" id="ARBA00004141"/>
    </source>
</evidence>
<dbReference type="GO" id="GO:0019706">
    <property type="term" value="F:protein-cysteine S-palmitoyltransferase activity"/>
    <property type="evidence" value="ECO:0007669"/>
    <property type="project" value="UniProtKB-EC"/>
</dbReference>
<keyword evidence="6 7" id="KW-0012">Acyltransferase</keyword>
<feature type="transmembrane region" description="Helical" evidence="7">
    <location>
        <begin position="273"/>
        <end position="294"/>
    </location>
</feature>
<evidence type="ECO:0000313" key="10">
    <source>
        <dbReference type="EMBL" id="PRP83515.1"/>
    </source>
</evidence>
<evidence type="ECO:0000256" key="8">
    <source>
        <dbReference type="SAM" id="MobiDB-lite"/>
    </source>
</evidence>
<organism evidence="10 11">
    <name type="scientific">Planoprotostelium fungivorum</name>
    <dbReference type="NCBI Taxonomy" id="1890364"/>
    <lineage>
        <taxon>Eukaryota</taxon>
        <taxon>Amoebozoa</taxon>
        <taxon>Evosea</taxon>
        <taxon>Variosea</taxon>
        <taxon>Cavosteliida</taxon>
        <taxon>Cavosteliaceae</taxon>
        <taxon>Planoprotostelium</taxon>
    </lineage>
</organism>
<reference evidence="10 11" key="1">
    <citation type="journal article" date="2018" name="Genome Biol. Evol.">
        <title>Multiple Roots of Fruiting Body Formation in Amoebozoa.</title>
        <authorList>
            <person name="Hillmann F."/>
            <person name="Forbes G."/>
            <person name="Novohradska S."/>
            <person name="Ferling I."/>
            <person name="Riege K."/>
            <person name="Groth M."/>
            <person name="Westermann M."/>
            <person name="Marz M."/>
            <person name="Spaller T."/>
            <person name="Winckler T."/>
            <person name="Schaap P."/>
            <person name="Glockner G."/>
        </authorList>
    </citation>
    <scope>NUCLEOTIDE SEQUENCE [LARGE SCALE GENOMIC DNA]</scope>
    <source>
        <strain evidence="10 11">Jena</strain>
    </source>
</reference>
<feature type="region of interest" description="Disordered" evidence="8">
    <location>
        <begin position="1"/>
        <end position="23"/>
    </location>
</feature>
<gene>
    <name evidence="10" type="ORF">PROFUN_04389</name>
</gene>
<evidence type="ECO:0000256" key="5">
    <source>
        <dbReference type="ARBA" id="ARBA00023136"/>
    </source>
</evidence>
<keyword evidence="11" id="KW-1185">Reference proteome</keyword>
<sequence length="444" mass="50153">MGWAPVVAHSECGRGSQEDERCGPEEEAQERYLLESTILACRGVWCSTRVSLSKNLRCYSEEEFEATMRQKKSKVLEGDADDSIPAKVVILATVMLILVLYVLGVTCILGPLYFFHDPSNFTWHALFTTGIVSVLLFLYIKCYLTEPGYIPLSWTPDVQSQGPAVRYRFSPDSLERNTHCSKCSADKPPRAHHCRHCGRCIAKMDHHCPWVGNCIGGESTRDDNMFSICIVGHRNHKLFVQLLVWLILTLSYALIEMALLFIFLIKIGAEKPFLFINGFMFFLIGILHMSLMALTAEHIMGFFNNSTTIERMEYDSQMREAAVNHETYTTDTLYDLGNSVENIKENLGSPVWTWIIPSVVPGDGVYYRINSKFQVRIFQAKRTDRSNISYHLRVGEEDTTRGKVDVVHSFRDGSDLDSNGGRPPVVVMFVAPASILDHLKLSGT</sequence>
<evidence type="ECO:0000256" key="7">
    <source>
        <dbReference type="RuleBase" id="RU079119"/>
    </source>
</evidence>
<evidence type="ECO:0000256" key="4">
    <source>
        <dbReference type="ARBA" id="ARBA00022989"/>
    </source>
</evidence>
<dbReference type="InterPro" id="IPR039859">
    <property type="entry name" value="PFA4/ZDH16/20/ERF2-like"/>
</dbReference>
<evidence type="ECO:0000256" key="2">
    <source>
        <dbReference type="ARBA" id="ARBA00022679"/>
    </source>
</evidence>
<feature type="domain" description="Palmitoyltransferase DHHC" evidence="9">
    <location>
        <begin position="176"/>
        <end position="218"/>
    </location>
</feature>
<comment type="catalytic activity">
    <reaction evidence="7">
        <text>L-cysteinyl-[protein] + hexadecanoyl-CoA = S-hexadecanoyl-L-cysteinyl-[protein] + CoA</text>
        <dbReference type="Rhea" id="RHEA:36683"/>
        <dbReference type="Rhea" id="RHEA-COMP:10131"/>
        <dbReference type="Rhea" id="RHEA-COMP:11032"/>
        <dbReference type="ChEBI" id="CHEBI:29950"/>
        <dbReference type="ChEBI" id="CHEBI:57287"/>
        <dbReference type="ChEBI" id="CHEBI:57379"/>
        <dbReference type="ChEBI" id="CHEBI:74151"/>
        <dbReference type="EC" id="2.3.1.225"/>
    </reaction>
</comment>
<feature type="transmembrane region" description="Helical" evidence="7">
    <location>
        <begin position="88"/>
        <end position="115"/>
    </location>
</feature>
<dbReference type="InParanoid" id="A0A2P6NHS9"/>
<feature type="transmembrane region" description="Helical" evidence="7">
    <location>
        <begin position="121"/>
        <end position="140"/>
    </location>
</feature>
<evidence type="ECO:0000313" key="11">
    <source>
        <dbReference type="Proteomes" id="UP000241769"/>
    </source>
</evidence>
<dbReference type="GO" id="GO:0016020">
    <property type="term" value="C:membrane"/>
    <property type="evidence" value="ECO:0007669"/>
    <property type="project" value="UniProtKB-SubCell"/>
</dbReference>
<keyword evidence="2 7" id="KW-0808">Transferase</keyword>
<feature type="transmembrane region" description="Helical" evidence="7">
    <location>
        <begin position="242"/>
        <end position="267"/>
    </location>
</feature>
<keyword evidence="4 7" id="KW-1133">Transmembrane helix</keyword>
<comment type="caution">
    <text evidence="10">The sequence shown here is derived from an EMBL/GenBank/DDBJ whole genome shotgun (WGS) entry which is preliminary data.</text>
</comment>
<dbReference type="AlphaFoldDB" id="A0A2P6NHS9"/>
<protein>
    <recommendedName>
        <fullName evidence="7">Palmitoyltransferase</fullName>
        <ecNumber evidence="7">2.3.1.225</ecNumber>
    </recommendedName>
</protein>
<comment type="similarity">
    <text evidence="7">Belongs to the DHHC palmitoyltransferase family.</text>
</comment>
<dbReference type="PANTHER" id="PTHR12246">
    <property type="entry name" value="PALMITOYLTRANSFERASE ZDHHC16"/>
    <property type="match status" value="1"/>
</dbReference>
<dbReference type="PROSITE" id="PS50216">
    <property type="entry name" value="DHHC"/>
    <property type="match status" value="1"/>
</dbReference>
<dbReference type="InterPro" id="IPR001594">
    <property type="entry name" value="Palmitoyltrfase_DHHC"/>
</dbReference>
<comment type="subcellular location">
    <subcellularLocation>
        <location evidence="1">Membrane</location>
        <topology evidence="1">Multi-pass membrane protein</topology>
    </subcellularLocation>
</comment>
<proteinExistence type="inferred from homology"/>